<dbReference type="STRING" id="1165861.A0A0L0V503"/>
<feature type="compositionally biased region" description="Polar residues" evidence="1">
    <location>
        <begin position="651"/>
        <end position="662"/>
    </location>
</feature>
<sequence>MSSSKRCPPDELALLQFKPYNTANHKSDLSAFIYKVEPHTKIPTKIKVDALRHLANEYLTKLKLRSVDSPHSQTSESSTTDDSSTSSLSSPVSDQQSIPPKSPEDDPAPRKAVVPSPSPRKGTRPPGKMTRPASSARAPRSPVRAPESTVRAPQSPARACRSPVGATAQSPARAAARSPARTSSKTTRAPTQPTTPSTKRARSPATPLGTLARSSRHPAPKVKTVKTHRPREPASPSPKRTSTSKRGRSPTRTAKRKSSTKSISPSPRRASAGTSESPSPKKPRSERRPSTKTKRIQSHSPQLKKRHVTFEKLPPKRHKNAVEEEFTSGEENSLSGSGSSTSQSDSIDSECDSEPQSEPDSDDRTSRSLKSKDKKKAPVKPPKDKYWEEAIENYPKLKSAISAKPLKSALTKGKASALTKGKAVRKHGAKNHVIDIDSSDERRYGTRLGYRPLPRPPSPDYADLSYAEEGRRDTNSYPRPKISPFLQLPPDREQSDQDMPPNNQYPDNSLSKRRRYIRLGGGGQTFAAPGFGHHHDRDEPHASGLRFTPASVPFCPTLVPPQCPARSPYSSNISPNTGLFQPHAQANPTATYGYQSAHRPTSTASPFQSQPNVAPSYGYHTSQSNVARAFGHQSSSEQPSQSNVARAFGHQPTSEPPSQSNVARAFGYQPAPEQPTQSNAARALGHQPSQSNDARAFGYQPSSEHPTSDLFDYSPQQFSRIQPSHHQTTAAADGRTPGPQPLSGPKSYDYSQHWTQPKSQNQIKPSQKPSQQGTASSSHPTFKFTSPLSGPKPYDYSQYWTQPKSQTQRTGIGTVLASESLPPGQNGQTVDQPPPPPSRHLGGLGSQGNQPSAQQYRFGQPDTQEKIPVSQFGQFSTQENPWPSRFEQAASAIPTTGTLFRPTTAEPTTNNPFMSAPPPPPKVSVNFLDSKSAPPPPPHKPNNLWGLKPIIKSNPAPAQSLVFSTSNATPQQPMPFAPPKQPGRPMFDTAIRAPSKSGAAYSPNIPSPLTSPSSPAPRDSQVENLCGAVARYQICRPIASIPRKKDMDETKHVHFADTAAMLSAAPQILADFLGNQTINPQLISAPIGNNIRTHPPPVQPSSATPFFANSAPAHLLAPIPQTIPPMEASRLSAQPPAPCTSVPQPVAHCAPVPPPVAHRAPVPPPSYAEPQTSAPATSAILSPNITIAHQPASDLTSSFVPAPTSSVSGPPSSAFVTPQSAPPLVASAPPLVASAPLITASAPPPVAHALDMDSPRVPPESPTPPNPTGLTIKPILHATIEPNPHSTHPSSPKEQECGATSPPSGEGAV</sequence>
<accession>A0A0L0V503</accession>
<feature type="compositionally biased region" description="Low complexity" evidence="1">
    <location>
        <begin position="329"/>
        <end position="346"/>
    </location>
</feature>
<feature type="region of interest" description="Disordered" evidence="1">
    <location>
        <begin position="566"/>
        <end position="585"/>
    </location>
</feature>
<feature type="region of interest" description="Disordered" evidence="1">
    <location>
        <begin position="1246"/>
        <end position="1309"/>
    </location>
</feature>
<dbReference type="EMBL" id="AJIL01000118">
    <property type="protein sequence ID" value="KNE94357.1"/>
    <property type="molecule type" value="Genomic_DNA"/>
</dbReference>
<dbReference type="OrthoDB" id="2507845at2759"/>
<evidence type="ECO:0000313" key="2">
    <source>
        <dbReference type="EMBL" id="KNE94357.1"/>
    </source>
</evidence>
<feature type="region of interest" description="Disordered" evidence="1">
    <location>
        <begin position="995"/>
        <end position="1020"/>
    </location>
</feature>
<feature type="compositionally biased region" description="Polar residues" evidence="1">
    <location>
        <begin position="871"/>
        <end position="881"/>
    </location>
</feature>
<feature type="compositionally biased region" description="Basic residues" evidence="1">
    <location>
        <begin position="367"/>
        <end position="378"/>
    </location>
</feature>
<dbReference type="Proteomes" id="UP000054564">
    <property type="component" value="Unassembled WGS sequence"/>
</dbReference>
<feature type="region of interest" description="Disordered" evidence="1">
    <location>
        <begin position="63"/>
        <end position="548"/>
    </location>
</feature>
<feature type="region of interest" description="Disordered" evidence="1">
    <location>
        <begin position="591"/>
        <end position="922"/>
    </location>
</feature>
<feature type="compositionally biased region" description="Polar residues" evidence="1">
    <location>
        <begin position="591"/>
        <end position="644"/>
    </location>
</feature>
<keyword evidence="3" id="KW-1185">Reference proteome</keyword>
<feature type="compositionally biased region" description="Acidic residues" evidence="1">
    <location>
        <begin position="347"/>
        <end position="361"/>
    </location>
</feature>
<comment type="caution">
    <text evidence="2">The sequence shown here is derived from an EMBL/GenBank/DDBJ whole genome shotgun (WGS) entry which is preliminary data.</text>
</comment>
<feature type="compositionally biased region" description="Low complexity" evidence="1">
    <location>
        <begin position="131"/>
        <end position="148"/>
    </location>
</feature>
<feature type="compositionally biased region" description="Low complexity" evidence="1">
    <location>
        <begin position="166"/>
        <end position="189"/>
    </location>
</feature>
<evidence type="ECO:0000313" key="3">
    <source>
        <dbReference type="Proteomes" id="UP000054564"/>
    </source>
</evidence>
<feature type="compositionally biased region" description="Basic residues" evidence="1">
    <location>
        <begin position="242"/>
        <end position="259"/>
    </location>
</feature>
<gene>
    <name evidence="2" type="ORF">PSTG_12259</name>
</gene>
<feature type="compositionally biased region" description="Basic and acidic residues" evidence="1">
    <location>
        <begin position="432"/>
        <end position="444"/>
    </location>
</feature>
<feature type="compositionally biased region" description="Polar residues" evidence="1">
    <location>
        <begin position="500"/>
        <end position="509"/>
    </location>
</feature>
<feature type="compositionally biased region" description="Polar residues" evidence="1">
    <location>
        <begin position="568"/>
        <end position="585"/>
    </location>
</feature>
<feature type="compositionally biased region" description="Polar residues" evidence="1">
    <location>
        <begin position="847"/>
        <end position="857"/>
    </location>
</feature>
<feature type="compositionally biased region" description="Pro residues" evidence="1">
    <location>
        <begin position="1256"/>
        <end position="1267"/>
    </location>
</feature>
<feature type="compositionally biased region" description="Basic residues" evidence="1">
    <location>
        <begin position="214"/>
        <end position="229"/>
    </location>
</feature>
<feature type="compositionally biased region" description="Polar residues" evidence="1">
    <location>
        <begin position="798"/>
        <end position="811"/>
    </location>
</feature>
<organism evidence="2 3">
    <name type="scientific">Puccinia striiformis f. sp. tritici PST-78</name>
    <dbReference type="NCBI Taxonomy" id="1165861"/>
    <lineage>
        <taxon>Eukaryota</taxon>
        <taxon>Fungi</taxon>
        <taxon>Dikarya</taxon>
        <taxon>Basidiomycota</taxon>
        <taxon>Pucciniomycotina</taxon>
        <taxon>Pucciniomycetes</taxon>
        <taxon>Pucciniales</taxon>
        <taxon>Pucciniaceae</taxon>
        <taxon>Puccinia</taxon>
    </lineage>
</organism>
<feature type="compositionally biased region" description="Low complexity" evidence="1">
    <location>
        <begin position="72"/>
        <end position="97"/>
    </location>
</feature>
<feature type="compositionally biased region" description="Low complexity" evidence="1">
    <location>
        <begin position="1002"/>
        <end position="1017"/>
    </location>
</feature>
<reference evidence="3" key="1">
    <citation type="submission" date="2014-03" db="EMBL/GenBank/DDBJ databases">
        <title>The Genome Sequence of Puccinia striiformis f. sp. tritici PST-78.</title>
        <authorList>
            <consortium name="The Broad Institute Genome Sequencing Platform"/>
            <person name="Cuomo C."/>
            <person name="Hulbert S."/>
            <person name="Chen X."/>
            <person name="Walker B."/>
            <person name="Young S.K."/>
            <person name="Zeng Q."/>
            <person name="Gargeya S."/>
            <person name="Fitzgerald M."/>
            <person name="Haas B."/>
            <person name="Abouelleil A."/>
            <person name="Alvarado L."/>
            <person name="Arachchi H.M."/>
            <person name="Berlin A.M."/>
            <person name="Chapman S.B."/>
            <person name="Goldberg J."/>
            <person name="Griggs A."/>
            <person name="Gujja S."/>
            <person name="Hansen M."/>
            <person name="Howarth C."/>
            <person name="Imamovic A."/>
            <person name="Larimer J."/>
            <person name="McCowan C."/>
            <person name="Montmayeur A."/>
            <person name="Murphy C."/>
            <person name="Neiman D."/>
            <person name="Pearson M."/>
            <person name="Priest M."/>
            <person name="Roberts A."/>
            <person name="Saif S."/>
            <person name="Shea T."/>
            <person name="Sisk P."/>
            <person name="Sykes S."/>
            <person name="Wortman J."/>
            <person name="Nusbaum C."/>
            <person name="Birren B."/>
        </authorList>
    </citation>
    <scope>NUCLEOTIDE SEQUENCE [LARGE SCALE GENOMIC DNA]</scope>
    <source>
        <strain evidence="3">race PST-78</strain>
    </source>
</reference>
<feature type="compositionally biased region" description="Polar residues" evidence="1">
    <location>
        <begin position="714"/>
        <end position="730"/>
    </location>
</feature>
<evidence type="ECO:0000256" key="1">
    <source>
        <dbReference type="SAM" id="MobiDB-lite"/>
    </source>
</evidence>
<feature type="compositionally biased region" description="Basic residues" evidence="1">
    <location>
        <begin position="281"/>
        <end position="307"/>
    </location>
</feature>
<name>A0A0L0V503_9BASI</name>
<protein>
    <submittedName>
        <fullName evidence="2">Uncharacterized protein</fullName>
    </submittedName>
</protein>
<proteinExistence type="predicted"/>
<feature type="compositionally biased region" description="Polar residues" evidence="1">
    <location>
        <begin position="749"/>
        <end position="788"/>
    </location>
</feature>